<dbReference type="EMBL" id="MU793456">
    <property type="protein sequence ID" value="KAJ3782753.1"/>
    <property type="molecule type" value="Genomic_DNA"/>
</dbReference>
<keyword evidence="3" id="KW-1185">Reference proteome</keyword>
<gene>
    <name evidence="2" type="ORF">GGU10DRAFT_231914</name>
</gene>
<dbReference type="Pfam" id="PF20151">
    <property type="entry name" value="DUF6533"/>
    <property type="match status" value="1"/>
</dbReference>
<name>A0AA38KXZ6_9AGAR</name>
<accession>A0AA38KXZ6</accession>
<comment type="caution">
    <text evidence="2">The sequence shown here is derived from an EMBL/GenBank/DDBJ whole genome shotgun (WGS) entry which is preliminary data.</text>
</comment>
<sequence>AIVVYDYFLTLGAEIERYWGSRTTVTTTLFYVNRYSIILGLIPQILFDFWPEPI</sequence>
<evidence type="ECO:0000259" key="1">
    <source>
        <dbReference type="Pfam" id="PF20151"/>
    </source>
</evidence>
<dbReference type="InterPro" id="IPR045340">
    <property type="entry name" value="DUF6533"/>
</dbReference>
<feature type="non-terminal residue" evidence="2">
    <location>
        <position position="54"/>
    </location>
</feature>
<reference evidence="2" key="1">
    <citation type="submission" date="2022-08" db="EMBL/GenBank/DDBJ databases">
        <authorList>
            <consortium name="DOE Joint Genome Institute"/>
            <person name="Min B."/>
            <person name="Riley R."/>
            <person name="Sierra-Patev S."/>
            <person name="Naranjo-Ortiz M."/>
            <person name="Looney B."/>
            <person name="Konkel Z."/>
            <person name="Slot J.C."/>
            <person name="Sakamoto Y."/>
            <person name="Steenwyk J.L."/>
            <person name="Rokas A."/>
            <person name="Carro J."/>
            <person name="Camarero S."/>
            <person name="Ferreira P."/>
            <person name="Molpeceres G."/>
            <person name="Ruiz-Duenas F.J."/>
            <person name="Serrano A."/>
            <person name="Henrissat B."/>
            <person name="Drula E."/>
            <person name="Hughes K.W."/>
            <person name="Mata J.L."/>
            <person name="Ishikawa N.K."/>
            <person name="Vargas-Isla R."/>
            <person name="Ushijima S."/>
            <person name="Smith C.A."/>
            <person name="Ahrendt S."/>
            <person name="Andreopoulos W."/>
            <person name="He G."/>
            <person name="Labutti K."/>
            <person name="Lipzen A."/>
            <person name="Ng V."/>
            <person name="Sandor L."/>
            <person name="Barry K."/>
            <person name="Martinez A.T."/>
            <person name="Xiao Y."/>
            <person name="Gibbons J.G."/>
            <person name="Terashima K."/>
            <person name="Hibbett D.S."/>
            <person name="Grigoriev I.V."/>
        </authorList>
    </citation>
    <scope>NUCLEOTIDE SEQUENCE</scope>
    <source>
        <strain evidence="2">TFB10291</strain>
    </source>
</reference>
<organism evidence="2 3">
    <name type="scientific">Lentinula aff. detonsa</name>
    <dbReference type="NCBI Taxonomy" id="2804958"/>
    <lineage>
        <taxon>Eukaryota</taxon>
        <taxon>Fungi</taxon>
        <taxon>Dikarya</taxon>
        <taxon>Basidiomycota</taxon>
        <taxon>Agaricomycotina</taxon>
        <taxon>Agaricomycetes</taxon>
        <taxon>Agaricomycetidae</taxon>
        <taxon>Agaricales</taxon>
        <taxon>Marasmiineae</taxon>
        <taxon>Omphalotaceae</taxon>
        <taxon>Lentinula</taxon>
    </lineage>
</organism>
<feature type="non-terminal residue" evidence="2">
    <location>
        <position position="1"/>
    </location>
</feature>
<dbReference type="AlphaFoldDB" id="A0AA38KXZ6"/>
<feature type="domain" description="DUF6533" evidence="1">
    <location>
        <begin position="1"/>
        <end position="39"/>
    </location>
</feature>
<evidence type="ECO:0000313" key="2">
    <source>
        <dbReference type="EMBL" id="KAJ3782753.1"/>
    </source>
</evidence>
<dbReference type="Proteomes" id="UP001163798">
    <property type="component" value="Unassembled WGS sequence"/>
</dbReference>
<proteinExistence type="predicted"/>
<evidence type="ECO:0000313" key="3">
    <source>
        <dbReference type="Proteomes" id="UP001163798"/>
    </source>
</evidence>
<protein>
    <recommendedName>
        <fullName evidence="1">DUF6533 domain-containing protein</fullName>
    </recommendedName>
</protein>